<gene>
    <name evidence="2" type="ORF">PGLA1383_LOCUS33818</name>
</gene>
<dbReference type="EMBL" id="CAJNNV010025795">
    <property type="protein sequence ID" value="CAE8616115.1"/>
    <property type="molecule type" value="Genomic_DNA"/>
</dbReference>
<protein>
    <submittedName>
        <fullName evidence="2">Uncharacterized protein</fullName>
    </submittedName>
</protein>
<feature type="transmembrane region" description="Helical" evidence="1">
    <location>
        <begin position="76"/>
        <end position="93"/>
    </location>
</feature>
<keyword evidence="3" id="KW-1185">Reference proteome</keyword>
<sequence>MPRNGAQPSGCESVIVSIPENLGAEIIASAAKVELEDRARVTHDRLVLLGGVVYVAQVVVGSVLVGALWQRREHRVLRYFTVARLLTCMYLLSSIHQLHVDFEPCHPGLDLVHTVVNTLSVACLTLSSKERLQSPLSIFIVVTASIDILVLIATWRSLSRCRRDIVERLENIPSKGGIACPTEERILRYVEFMPRAGSHHEVGYARSLLWNSVRIFGS</sequence>
<evidence type="ECO:0000313" key="3">
    <source>
        <dbReference type="Proteomes" id="UP000654075"/>
    </source>
</evidence>
<dbReference type="AlphaFoldDB" id="A0A813FPT8"/>
<keyword evidence="1" id="KW-0812">Transmembrane</keyword>
<evidence type="ECO:0000313" key="2">
    <source>
        <dbReference type="EMBL" id="CAE8616115.1"/>
    </source>
</evidence>
<name>A0A813FPT8_POLGL</name>
<organism evidence="2 3">
    <name type="scientific">Polarella glacialis</name>
    <name type="common">Dinoflagellate</name>
    <dbReference type="NCBI Taxonomy" id="89957"/>
    <lineage>
        <taxon>Eukaryota</taxon>
        <taxon>Sar</taxon>
        <taxon>Alveolata</taxon>
        <taxon>Dinophyceae</taxon>
        <taxon>Suessiales</taxon>
        <taxon>Suessiaceae</taxon>
        <taxon>Polarella</taxon>
    </lineage>
</organism>
<keyword evidence="1" id="KW-0472">Membrane</keyword>
<feature type="transmembrane region" description="Helical" evidence="1">
    <location>
        <begin position="46"/>
        <end position="69"/>
    </location>
</feature>
<comment type="caution">
    <text evidence="2">The sequence shown here is derived from an EMBL/GenBank/DDBJ whole genome shotgun (WGS) entry which is preliminary data.</text>
</comment>
<dbReference type="Proteomes" id="UP000654075">
    <property type="component" value="Unassembled WGS sequence"/>
</dbReference>
<feature type="transmembrane region" description="Helical" evidence="1">
    <location>
        <begin position="136"/>
        <end position="155"/>
    </location>
</feature>
<proteinExistence type="predicted"/>
<evidence type="ECO:0000256" key="1">
    <source>
        <dbReference type="SAM" id="Phobius"/>
    </source>
</evidence>
<accession>A0A813FPT8</accession>
<keyword evidence="1" id="KW-1133">Transmembrane helix</keyword>
<reference evidence="2" key="1">
    <citation type="submission" date="2021-02" db="EMBL/GenBank/DDBJ databases">
        <authorList>
            <person name="Dougan E. K."/>
            <person name="Rhodes N."/>
            <person name="Thang M."/>
            <person name="Chan C."/>
        </authorList>
    </citation>
    <scope>NUCLEOTIDE SEQUENCE</scope>
</reference>